<protein>
    <recommendedName>
        <fullName evidence="4">Helix-turn-helix domain-containing protein</fullName>
    </recommendedName>
</protein>
<evidence type="ECO:0000256" key="1">
    <source>
        <dbReference type="SAM" id="MobiDB-lite"/>
    </source>
</evidence>
<dbReference type="AlphaFoldDB" id="A0A6J4NU01"/>
<evidence type="ECO:0000313" key="3">
    <source>
        <dbReference type="EMBL" id="CAA9395203.1"/>
    </source>
</evidence>
<sequence length="342" mass="34294">MMAKMFYTMDEAKAALGKSEDEIRLFAREGRLREFRDGPRLMFKADQVEQLRSELGGGIGGGDQVDLGMSDSGGLIGLVDTTGASGTSITLSDTEGSGGSLRMKDDTALAADLGLSGSLGGVPSPGPVRAGGMPSGTGLSGNVSGRSGVGINVFGSDDNLEHVDPMAQTAITGGMARDQIDLQAVGSGSGLLDLTRESDDTSLGAVLDEITPGGSLAGGSLAGGSLAGGSLAGGRRGPLDGEGSGSLGNAFVDDAPVAVRAAPPVFVERDDPLAPALAGAALAAALVCLFGIFVLSSAMMGTRPAALDWFRGKTLFINAGIGFGLVLLFFVSGLVLGRVAKR</sequence>
<organism evidence="3">
    <name type="scientific">uncultured Phycisphaerae bacterium</name>
    <dbReference type="NCBI Taxonomy" id="904963"/>
    <lineage>
        <taxon>Bacteria</taxon>
        <taxon>Pseudomonadati</taxon>
        <taxon>Planctomycetota</taxon>
        <taxon>Phycisphaerae</taxon>
        <taxon>environmental samples</taxon>
    </lineage>
</organism>
<name>A0A6J4NU01_9BACT</name>
<accession>A0A6J4NU01</accession>
<reference evidence="3" key="1">
    <citation type="submission" date="2020-02" db="EMBL/GenBank/DDBJ databases">
        <authorList>
            <person name="Meier V. D."/>
        </authorList>
    </citation>
    <scope>NUCLEOTIDE SEQUENCE</scope>
    <source>
        <strain evidence="3">AVDCRST_MAG64</strain>
    </source>
</reference>
<keyword evidence="2" id="KW-0812">Transmembrane</keyword>
<gene>
    <name evidence="3" type="ORF">AVDCRST_MAG64-1401</name>
</gene>
<evidence type="ECO:0000256" key="2">
    <source>
        <dbReference type="SAM" id="Phobius"/>
    </source>
</evidence>
<dbReference type="EMBL" id="CADCUQ010000320">
    <property type="protein sequence ID" value="CAA9395203.1"/>
    <property type="molecule type" value="Genomic_DNA"/>
</dbReference>
<keyword evidence="2" id="KW-0472">Membrane</keyword>
<proteinExistence type="predicted"/>
<evidence type="ECO:0008006" key="4">
    <source>
        <dbReference type="Google" id="ProtNLM"/>
    </source>
</evidence>
<feature type="transmembrane region" description="Helical" evidence="2">
    <location>
        <begin position="315"/>
        <end position="336"/>
    </location>
</feature>
<feature type="transmembrane region" description="Helical" evidence="2">
    <location>
        <begin position="273"/>
        <end position="295"/>
    </location>
</feature>
<keyword evidence="2" id="KW-1133">Transmembrane helix</keyword>
<feature type="region of interest" description="Disordered" evidence="1">
    <location>
        <begin position="118"/>
        <end position="142"/>
    </location>
</feature>